<comment type="pathway">
    <text evidence="2">Purine metabolism.</text>
</comment>
<reference evidence="9 10" key="1">
    <citation type="submission" date="2020-03" db="EMBL/GenBank/DDBJ databases">
        <authorList>
            <person name="Lai Q."/>
        </authorList>
    </citation>
    <scope>NUCLEOTIDE SEQUENCE [LARGE SCALE GENOMIC DNA]</scope>
    <source>
        <strain evidence="9 10">CCUG 25036</strain>
    </source>
</reference>
<dbReference type="SUPFAM" id="SSF109604">
    <property type="entry name" value="HD-domain/PDEase-like"/>
    <property type="match status" value="1"/>
</dbReference>
<dbReference type="InterPro" id="IPR002912">
    <property type="entry name" value="ACT_dom"/>
</dbReference>
<sequence length="706" mass="78420">MKTARDGTPSEAKQLPSPLTDAAREACSVLPVAARAEGETIIELLHLLGCDDETCASALWFSLSRGMPGAADQAMAGWAPSLKRLVDGQGEAEKVWALHAQRGKASGAEGLRRLLLAIIRDLRVVFVLLARQLAAMRTAMTLPDHERRELAQLTSDIHAPLANRLGIWQLKWELEDLAFRYLEPDTYRRIARLLDERRADREHFIAASLAQLRDILEQSGIRADLAGRPKHIFSIWKKMKKKGLEFSDLYDIRAVRILVDNVADCYASLGLVHSLWPHLPGEFDDYVARPKGNGYRSLHTAVVGPEGKTLEVQIRTHEMHRANELGVAAHWRYKEGGGADAEFEAKIAWMRKLLEPRGEGEDDADLAAGFATELMEDRVYVLSPKGEVIDMPRGATVLDFAYHIHTEVGHRCRGAKINGRIVPLTTSPRSGDRVEILTTKVSEPSRDWLSSHHGYLNTTRAKEKVRSWFRRTAHDANIVAGKLSLEKELRRLALDDVDLAKLATTFKLKSVEELFVTVALGEVSLGQVARALQEPVEPEITQSTAPVASRVAQRDRGALSIEGVGNLLTTLARCCQPLPGDPVRGFITRGRGVSVHRADCAALARLARKDPDRVIEVNWGRVEVQNYEVDIELRGYDRKGLQKDVATTISNVGPHIVASSSRVHVRTGEVEMRFTLRVKDYEQLSMLLGRLTALPNVVDARRVGGR</sequence>
<dbReference type="InterPro" id="IPR045865">
    <property type="entry name" value="ACT-like_dom_sf"/>
</dbReference>
<dbReference type="GO" id="GO:0015949">
    <property type="term" value="P:nucleobase-containing small molecule interconversion"/>
    <property type="evidence" value="ECO:0007669"/>
    <property type="project" value="UniProtKB-ARBA"/>
</dbReference>
<dbReference type="InterPro" id="IPR012676">
    <property type="entry name" value="TGS-like"/>
</dbReference>
<dbReference type="SMART" id="SM00954">
    <property type="entry name" value="RelA_SpoT"/>
    <property type="match status" value="1"/>
</dbReference>
<dbReference type="EMBL" id="JAARLZ010000008">
    <property type="protein sequence ID" value="NII07682.1"/>
    <property type="molecule type" value="Genomic_DNA"/>
</dbReference>
<comment type="caution">
    <text evidence="9">The sequence shown here is derived from an EMBL/GenBank/DDBJ whole genome shotgun (WGS) entry which is preliminary data.</text>
</comment>
<gene>
    <name evidence="9" type="ORF">HBF25_14955</name>
</gene>
<organism evidence="9 10">
    <name type="scientific">Luteibacter anthropi</name>
    <dbReference type="NCBI Taxonomy" id="564369"/>
    <lineage>
        <taxon>Bacteria</taxon>
        <taxon>Pseudomonadati</taxon>
        <taxon>Pseudomonadota</taxon>
        <taxon>Gammaproteobacteria</taxon>
        <taxon>Lysobacterales</taxon>
        <taxon>Rhodanobacteraceae</taxon>
        <taxon>Luteibacter</taxon>
    </lineage>
</organism>
<feature type="domain" description="TGS" evidence="8">
    <location>
        <begin position="375"/>
        <end position="438"/>
    </location>
</feature>
<dbReference type="Pfam" id="PF04607">
    <property type="entry name" value="RelA_SpoT"/>
    <property type="match status" value="1"/>
</dbReference>
<accession>A0A7X5UCA1</accession>
<dbReference type="AlphaFoldDB" id="A0A7X5UCA1"/>
<evidence type="ECO:0000256" key="2">
    <source>
        <dbReference type="ARBA" id="ARBA00025704"/>
    </source>
</evidence>
<dbReference type="Gene3D" id="1.10.3210.10">
    <property type="entry name" value="Hypothetical protein af1432"/>
    <property type="match status" value="1"/>
</dbReference>
<dbReference type="Pfam" id="PF13328">
    <property type="entry name" value="HD_4"/>
    <property type="match status" value="1"/>
</dbReference>
<evidence type="ECO:0000313" key="9">
    <source>
        <dbReference type="EMBL" id="NII07682.1"/>
    </source>
</evidence>
<comment type="similarity">
    <text evidence="6">Belongs to the relA/spoT family.</text>
</comment>
<evidence type="ECO:0000256" key="6">
    <source>
        <dbReference type="RuleBase" id="RU003847"/>
    </source>
</evidence>
<evidence type="ECO:0000256" key="1">
    <source>
        <dbReference type="ARBA" id="ARBA00019852"/>
    </source>
</evidence>
<dbReference type="FunFam" id="3.10.20.30:FF:000002">
    <property type="entry name" value="GTP pyrophosphokinase (RelA/SpoT)"/>
    <property type="match status" value="1"/>
</dbReference>
<dbReference type="CDD" id="cd05399">
    <property type="entry name" value="NT_Rel-Spo_like"/>
    <property type="match status" value="1"/>
</dbReference>
<dbReference type="Gene3D" id="3.10.20.30">
    <property type="match status" value="1"/>
</dbReference>
<dbReference type="PROSITE" id="PS51880">
    <property type="entry name" value="TGS"/>
    <property type="match status" value="1"/>
</dbReference>
<dbReference type="GO" id="GO:0015969">
    <property type="term" value="P:guanosine tetraphosphate metabolic process"/>
    <property type="evidence" value="ECO:0007669"/>
    <property type="project" value="InterPro"/>
</dbReference>
<keyword evidence="10" id="KW-1185">Reference proteome</keyword>
<dbReference type="SUPFAM" id="SSF81271">
    <property type="entry name" value="TGS-like"/>
    <property type="match status" value="1"/>
</dbReference>
<comment type="function">
    <text evidence="6">In eubacteria ppGpp (guanosine 3'-diphosphate 5'-diphosphate) is a mediator of the stringent response that coordinates a variety of cellular activities in response to changes in nutritional abundance.</text>
</comment>
<dbReference type="InterPro" id="IPR004095">
    <property type="entry name" value="TGS"/>
</dbReference>
<dbReference type="InterPro" id="IPR033655">
    <property type="entry name" value="TGS_RelA/SpoT"/>
</dbReference>
<dbReference type="FunFam" id="3.30.460.10:FF:000001">
    <property type="entry name" value="GTP pyrophosphokinase RelA"/>
    <property type="match status" value="1"/>
</dbReference>
<name>A0A7X5UCA1_9GAMM</name>
<evidence type="ECO:0000256" key="4">
    <source>
        <dbReference type="ARBA" id="ARBA00032407"/>
    </source>
</evidence>
<dbReference type="InterPro" id="IPR043519">
    <property type="entry name" value="NT_sf"/>
</dbReference>
<evidence type="ECO:0000259" key="7">
    <source>
        <dbReference type="PROSITE" id="PS51671"/>
    </source>
</evidence>
<protein>
    <recommendedName>
        <fullName evidence="1">GTP pyrophosphokinase</fullName>
    </recommendedName>
    <alternativeName>
        <fullName evidence="4">(p)ppGpp synthase</fullName>
    </alternativeName>
    <alternativeName>
        <fullName evidence="3">ATP:GTP 3'-pyrophosphotransferase</fullName>
    </alternativeName>
    <alternativeName>
        <fullName evidence="5">ppGpp synthase I</fullName>
    </alternativeName>
</protein>
<evidence type="ECO:0000256" key="3">
    <source>
        <dbReference type="ARBA" id="ARBA00029754"/>
    </source>
</evidence>
<dbReference type="SUPFAM" id="SSF81301">
    <property type="entry name" value="Nucleotidyltransferase"/>
    <property type="match status" value="1"/>
</dbReference>
<keyword evidence="9" id="KW-0378">Hydrolase</keyword>
<dbReference type="CDD" id="cd01668">
    <property type="entry name" value="TGS_RSH"/>
    <property type="match status" value="1"/>
</dbReference>
<evidence type="ECO:0000256" key="5">
    <source>
        <dbReference type="ARBA" id="ARBA00033308"/>
    </source>
</evidence>
<dbReference type="PROSITE" id="PS51671">
    <property type="entry name" value="ACT"/>
    <property type="match status" value="1"/>
</dbReference>
<dbReference type="Proteomes" id="UP000490980">
    <property type="component" value="Unassembled WGS sequence"/>
</dbReference>
<dbReference type="InterPro" id="IPR007685">
    <property type="entry name" value="RelA_SpoT"/>
</dbReference>
<dbReference type="Gene3D" id="3.30.460.10">
    <property type="entry name" value="Beta Polymerase, domain 2"/>
    <property type="match status" value="1"/>
</dbReference>
<dbReference type="PANTHER" id="PTHR21262:SF31">
    <property type="entry name" value="GTP PYROPHOSPHOKINASE"/>
    <property type="match status" value="1"/>
</dbReference>
<proteinExistence type="inferred from homology"/>
<evidence type="ECO:0000259" key="8">
    <source>
        <dbReference type="PROSITE" id="PS51880"/>
    </source>
</evidence>
<dbReference type="Gene3D" id="3.30.70.260">
    <property type="match status" value="1"/>
</dbReference>
<dbReference type="InterPro" id="IPR004811">
    <property type="entry name" value="RelA/Spo_fam"/>
</dbReference>
<dbReference type="PANTHER" id="PTHR21262">
    <property type="entry name" value="GUANOSINE-3',5'-BIS DIPHOSPHATE 3'-PYROPHOSPHOHYDROLASE"/>
    <property type="match status" value="1"/>
</dbReference>
<dbReference type="GO" id="GO:0008893">
    <property type="term" value="F:guanosine-3',5'-bis(diphosphate) 3'-diphosphatase activity"/>
    <property type="evidence" value="ECO:0007669"/>
    <property type="project" value="TreeGrafter"/>
</dbReference>
<dbReference type="GO" id="GO:0008728">
    <property type="term" value="F:GTP diphosphokinase activity"/>
    <property type="evidence" value="ECO:0007669"/>
    <property type="project" value="TreeGrafter"/>
</dbReference>
<dbReference type="GO" id="GO:0005886">
    <property type="term" value="C:plasma membrane"/>
    <property type="evidence" value="ECO:0007669"/>
    <property type="project" value="TreeGrafter"/>
</dbReference>
<dbReference type="SUPFAM" id="SSF55021">
    <property type="entry name" value="ACT-like"/>
    <property type="match status" value="1"/>
</dbReference>
<evidence type="ECO:0000313" key="10">
    <source>
        <dbReference type="Proteomes" id="UP000490980"/>
    </source>
</evidence>
<dbReference type="NCBIfam" id="TIGR00691">
    <property type="entry name" value="spoT_relA"/>
    <property type="match status" value="1"/>
</dbReference>
<dbReference type="RefSeq" id="WP_166949780.1">
    <property type="nucleotide sequence ID" value="NZ_CP077072.1"/>
</dbReference>
<dbReference type="Pfam" id="PF02824">
    <property type="entry name" value="TGS"/>
    <property type="match status" value="1"/>
</dbReference>
<dbReference type="GO" id="GO:0042594">
    <property type="term" value="P:response to starvation"/>
    <property type="evidence" value="ECO:0007669"/>
    <property type="project" value="TreeGrafter"/>
</dbReference>
<feature type="domain" description="ACT" evidence="7">
    <location>
        <begin position="630"/>
        <end position="705"/>
    </location>
</feature>
<dbReference type="CDD" id="cd04876">
    <property type="entry name" value="ACT_RelA-SpoT"/>
    <property type="match status" value="1"/>
</dbReference>
<dbReference type="Pfam" id="PF13291">
    <property type="entry name" value="ACT_4"/>
    <property type="match status" value="1"/>
</dbReference>
<dbReference type="InterPro" id="IPR012675">
    <property type="entry name" value="Beta-grasp_dom_sf"/>
</dbReference>